<dbReference type="OrthoDB" id="5321209at2759"/>
<organism evidence="3 4">
    <name type="scientific">Neocucurbitaria cava</name>
    <dbReference type="NCBI Taxonomy" id="798079"/>
    <lineage>
        <taxon>Eukaryota</taxon>
        <taxon>Fungi</taxon>
        <taxon>Dikarya</taxon>
        <taxon>Ascomycota</taxon>
        <taxon>Pezizomycotina</taxon>
        <taxon>Dothideomycetes</taxon>
        <taxon>Pleosporomycetidae</taxon>
        <taxon>Pleosporales</taxon>
        <taxon>Pleosporineae</taxon>
        <taxon>Cucurbitariaceae</taxon>
        <taxon>Neocucurbitaria</taxon>
    </lineage>
</organism>
<keyword evidence="4" id="KW-1185">Reference proteome</keyword>
<sequence>MADDTLIFDAEEHVGDSDQADSIDDMDINADPDDYIDDSEVANDATDDDFKLDGYDDLGIVEDEGEGDASGFGPEDDSVAGQKRKRADRVSPESVNPSLQLTVQHAQGEGAEAFILDEDNDDVPNQKSSRLPGTFGRRTHRKGDCLPAYHKRVHHELDSDDELLMNMREKGFTDRQIAERLANEGRVRYDQKSISTRIGRIRNAQADNVDFLLKEGYKEWEFNDDCLLIQAQALADIEVSYEVEKIRAWRFRKVSEYMRRLNKDSLFSAIACRERYNALMEGTARIPTDLDDDPDARRAEIEAYREARQEVRDRKQAEKDSKEARERKAKDEAKLRNARKAEETINKRVEMETAKAQRAMQRVAQTQMRVQQAKELQAARLQRNKQIKAQKDQHEAKRVKHTVIKKNDTLAFVKSQTATAETPDPRGYLSLEDLTSMCVDRGIDVDDKTKDQLVKELKDADEEYSHEDLKKMCRSKSLKTNGSKVQMRYQLALLACQACTSFAAGIGDDMVVDAE</sequence>
<feature type="domain" description="DUF7626" evidence="2">
    <location>
        <begin position="156"/>
        <end position="210"/>
    </location>
</feature>
<evidence type="ECO:0000313" key="3">
    <source>
        <dbReference type="EMBL" id="KAJ4377672.1"/>
    </source>
</evidence>
<dbReference type="EMBL" id="JAPEUY010000001">
    <property type="protein sequence ID" value="KAJ4377672.1"/>
    <property type="molecule type" value="Genomic_DNA"/>
</dbReference>
<evidence type="ECO:0000259" key="2">
    <source>
        <dbReference type="Pfam" id="PF24625"/>
    </source>
</evidence>
<evidence type="ECO:0000313" key="4">
    <source>
        <dbReference type="Proteomes" id="UP001140560"/>
    </source>
</evidence>
<feature type="region of interest" description="Disordered" evidence="1">
    <location>
        <begin position="307"/>
        <end position="339"/>
    </location>
</feature>
<dbReference type="Proteomes" id="UP001140560">
    <property type="component" value="Unassembled WGS sequence"/>
</dbReference>
<reference evidence="3" key="1">
    <citation type="submission" date="2022-10" db="EMBL/GenBank/DDBJ databases">
        <title>Tapping the CABI collections for fungal endophytes: first genome assemblies for Collariella, Neodidymelliopsis, Ascochyta clinopodiicola, Didymella pomorum, Didymosphaeria variabile, Neocosmospora piperis and Neocucurbitaria cava.</title>
        <authorList>
            <person name="Hill R."/>
        </authorList>
    </citation>
    <scope>NUCLEOTIDE SEQUENCE</scope>
    <source>
        <strain evidence="3">IMI 356814</strain>
    </source>
</reference>
<accession>A0A9W8YK01</accession>
<dbReference type="AlphaFoldDB" id="A0A9W8YK01"/>
<dbReference type="Pfam" id="PF24625">
    <property type="entry name" value="DUF7626"/>
    <property type="match status" value="1"/>
</dbReference>
<protein>
    <recommendedName>
        <fullName evidence="2">DUF7626 domain-containing protein</fullName>
    </recommendedName>
</protein>
<gene>
    <name evidence="3" type="ORF">N0V83_000500</name>
</gene>
<dbReference type="InterPro" id="IPR056043">
    <property type="entry name" value="DUF7626"/>
</dbReference>
<feature type="compositionally biased region" description="Acidic residues" evidence="1">
    <location>
        <begin position="18"/>
        <end position="47"/>
    </location>
</feature>
<feature type="region of interest" description="Disordered" evidence="1">
    <location>
        <begin position="1"/>
        <end position="98"/>
    </location>
</feature>
<name>A0A9W8YK01_9PLEO</name>
<comment type="caution">
    <text evidence="3">The sequence shown here is derived from an EMBL/GenBank/DDBJ whole genome shotgun (WGS) entry which is preliminary data.</text>
</comment>
<evidence type="ECO:0000256" key="1">
    <source>
        <dbReference type="SAM" id="MobiDB-lite"/>
    </source>
</evidence>
<proteinExistence type="predicted"/>
<feature type="compositionally biased region" description="Acidic residues" evidence="1">
    <location>
        <begin position="55"/>
        <end position="67"/>
    </location>
</feature>